<evidence type="ECO:0000259" key="6">
    <source>
        <dbReference type="Pfam" id="PF00361"/>
    </source>
</evidence>
<dbReference type="AlphaFoldDB" id="A0A381NMP7"/>
<feature type="transmembrane region" description="Helical" evidence="5">
    <location>
        <begin position="93"/>
        <end position="111"/>
    </location>
</feature>
<dbReference type="HAMAP" id="MF_00445">
    <property type="entry name" value="NDH1_NuoN_1"/>
    <property type="match status" value="1"/>
</dbReference>
<feature type="transmembrane region" description="Helical" evidence="5">
    <location>
        <begin position="189"/>
        <end position="213"/>
    </location>
</feature>
<reference evidence="7" key="1">
    <citation type="submission" date="2018-05" db="EMBL/GenBank/DDBJ databases">
        <authorList>
            <person name="Lanie J.A."/>
            <person name="Ng W.-L."/>
            <person name="Kazmierczak K.M."/>
            <person name="Andrzejewski T.M."/>
            <person name="Davidsen T.M."/>
            <person name="Wayne K.J."/>
            <person name="Tettelin H."/>
            <person name="Glass J.I."/>
            <person name="Rusch D."/>
            <person name="Podicherti R."/>
            <person name="Tsui H.-C.T."/>
            <person name="Winkler M.E."/>
        </authorList>
    </citation>
    <scope>NUCLEOTIDE SEQUENCE</scope>
</reference>
<dbReference type="GO" id="GO:0008137">
    <property type="term" value="F:NADH dehydrogenase (ubiquinone) activity"/>
    <property type="evidence" value="ECO:0007669"/>
    <property type="project" value="InterPro"/>
</dbReference>
<dbReference type="Pfam" id="PF00361">
    <property type="entry name" value="Proton_antipo_M"/>
    <property type="match status" value="1"/>
</dbReference>
<feature type="transmembrane region" description="Helical" evidence="5">
    <location>
        <begin position="396"/>
        <end position="416"/>
    </location>
</feature>
<feature type="transmembrane region" description="Helical" evidence="5">
    <location>
        <begin position="61"/>
        <end position="81"/>
    </location>
</feature>
<feature type="transmembrane region" description="Helical" evidence="5">
    <location>
        <begin position="148"/>
        <end position="169"/>
    </location>
</feature>
<dbReference type="GO" id="GO:0016020">
    <property type="term" value="C:membrane"/>
    <property type="evidence" value="ECO:0007669"/>
    <property type="project" value="UniProtKB-SubCell"/>
</dbReference>
<protein>
    <recommendedName>
        <fullName evidence="6">NADH:quinone oxidoreductase/Mrp antiporter transmembrane domain-containing protein</fullName>
    </recommendedName>
</protein>
<sequence length="475" mass="50522">MPQLVMTVGLMVLLLVVAFRRSHALAMTLTVLILVVAGALIPQSIASGGEEVFGLIRLDGYGQFFNGLFLLAAIVTVLISFRYLEHRASNCEEFYMLILTATLGAMVMAAATHFATLILGLEILSISLYAMICYPQEGRLPLEAAAKYLVLSGVASTTMLFGMALIYAASGSLSFSALGQPIDSQGDNYYWVGQGMLIVGLAFKLSLVPFHMWTPDVYQGAPAPVTGFVATVSKGAVFAALLRYIVMSDVLSNASVALGISIIAVGSMVVGNLLALLEKNIKRILAFSSIAHVGYLLIALLVVAELDDPGIARETTMVYLAGYFLMTLAAFGVISALSISSNGEDNEQLADYQGLFWRHPILAAVLTTAALSLAGIPLTMGFIAKFYLFAAGVQGTLWILLWALVIGSAIGIYYYLRIVFTMTQSVATDGSMRAYVAPKETVVTAGVLGAALILFGVYPTPLIELVRGLITAFGA</sequence>
<dbReference type="GO" id="GO:0042773">
    <property type="term" value="P:ATP synthesis coupled electron transport"/>
    <property type="evidence" value="ECO:0007669"/>
    <property type="project" value="InterPro"/>
</dbReference>
<dbReference type="InterPro" id="IPR010096">
    <property type="entry name" value="NADH-Q_OxRdtase_suN/2"/>
</dbReference>
<feature type="transmembrane region" description="Helical" evidence="5">
    <location>
        <begin position="258"/>
        <end position="277"/>
    </location>
</feature>
<dbReference type="EMBL" id="UINC01000521">
    <property type="protein sequence ID" value="SUZ56755.1"/>
    <property type="molecule type" value="Genomic_DNA"/>
</dbReference>
<gene>
    <name evidence="7" type="ORF">METZ01_LOCUS8473</name>
    <name evidence="8" type="ORF">METZ01_LOCUS9609</name>
</gene>
<dbReference type="InterPro" id="IPR001750">
    <property type="entry name" value="ND/Mrp_TM"/>
</dbReference>
<accession>A0A381NMP7</accession>
<organism evidence="7">
    <name type="scientific">marine metagenome</name>
    <dbReference type="NCBI Taxonomy" id="408172"/>
    <lineage>
        <taxon>unclassified sequences</taxon>
        <taxon>metagenomes</taxon>
        <taxon>ecological metagenomes</taxon>
    </lineage>
</organism>
<dbReference type="NCBIfam" id="TIGR01770">
    <property type="entry name" value="NDH_I_N"/>
    <property type="match status" value="1"/>
</dbReference>
<feature type="transmembrane region" description="Helical" evidence="5">
    <location>
        <begin position="441"/>
        <end position="458"/>
    </location>
</feature>
<proteinExistence type="inferred from homology"/>
<keyword evidence="3 5" id="KW-1133">Transmembrane helix</keyword>
<feature type="transmembrane region" description="Helical" evidence="5">
    <location>
        <begin position="225"/>
        <end position="246"/>
    </location>
</feature>
<keyword evidence="4 5" id="KW-0472">Membrane</keyword>
<dbReference type="EMBL" id="UINC01000452">
    <property type="protein sequence ID" value="SUZ55619.1"/>
    <property type="molecule type" value="Genomic_DNA"/>
</dbReference>
<feature type="domain" description="NADH:quinone oxidoreductase/Mrp antiporter transmembrane" evidence="6">
    <location>
        <begin position="111"/>
        <end position="410"/>
    </location>
</feature>
<dbReference type="PANTHER" id="PTHR22773">
    <property type="entry name" value="NADH DEHYDROGENASE"/>
    <property type="match status" value="1"/>
</dbReference>
<evidence type="ECO:0000313" key="8">
    <source>
        <dbReference type="EMBL" id="SUZ56755.1"/>
    </source>
</evidence>
<evidence type="ECO:0000256" key="4">
    <source>
        <dbReference type="ARBA" id="ARBA00023136"/>
    </source>
</evidence>
<keyword evidence="2 5" id="KW-0812">Transmembrane</keyword>
<evidence type="ECO:0000256" key="1">
    <source>
        <dbReference type="ARBA" id="ARBA00004141"/>
    </source>
</evidence>
<evidence type="ECO:0000313" key="7">
    <source>
        <dbReference type="EMBL" id="SUZ55619.1"/>
    </source>
</evidence>
<feature type="transmembrane region" description="Helical" evidence="5">
    <location>
        <begin position="316"/>
        <end position="340"/>
    </location>
</feature>
<comment type="subcellular location">
    <subcellularLocation>
        <location evidence="1">Membrane</location>
        <topology evidence="1">Multi-pass membrane protein</topology>
    </subcellularLocation>
</comment>
<evidence type="ECO:0000256" key="5">
    <source>
        <dbReference type="SAM" id="Phobius"/>
    </source>
</evidence>
<feature type="transmembrane region" description="Helical" evidence="5">
    <location>
        <begin position="117"/>
        <end position="136"/>
    </location>
</feature>
<evidence type="ECO:0000256" key="3">
    <source>
        <dbReference type="ARBA" id="ARBA00022989"/>
    </source>
</evidence>
<feature type="transmembrane region" description="Helical" evidence="5">
    <location>
        <begin position="284"/>
        <end position="304"/>
    </location>
</feature>
<evidence type="ECO:0000256" key="2">
    <source>
        <dbReference type="ARBA" id="ARBA00022692"/>
    </source>
</evidence>
<feature type="transmembrane region" description="Helical" evidence="5">
    <location>
        <begin position="361"/>
        <end position="384"/>
    </location>
</feature>
<name>A0A381NMP7_9ZZZZ</name>